<evidence type="ECO:0000259" key="6">
    <source>
        <dbReference type="Pfam" id="PF25079"/>
    </source>
</evidence>
<proteinExistence type="inferred from homology"/>
<dbReference type="InterPro" id="IPR006918">
    <property type="entry name" value="COBRA_pln"/>
</dbReference>
<dbReference type="AlphaFoldDB" id="A0A835CYN9"/>
<comment type="similarity">
    <text evidence="1">Belongs to the COBRA family.</text>
</comment>
<feature type="domain" description="DUF4283" evidence="5">
    <location>
        <begin position="101"/>
        <end position="183"/>
    </location>
</feature>
<dbReference type="Pfam" id="PF14111">
    <property type="entry name" value="DUF4283"/>
    <property type="match status" value="1"/>
</dbReference>
<feature type="compositionally biased region" description="Basic and acidic residues" evidence="4">
    <location>
        <begin position="198"/>
        <end position="226"/>
    </location>
</feature>
<comment type="caution">
    <text evidence="7">The sequence shown here is derived from an EMBL/GenBank/DDBJ whole genome shotgun (WGS) entry which is preliminary data.</text>
</comment>
<reference evidence="7 8" key="1">
    <citation type="submission" date="2020-04" db="EMBL/GenBank/DDBJ databases">
        <title>Plant Genome Project.</title>
        <authorList>
            <person name="Zhang R.-G."/>
        </authorList>
    </citation>
    <scope>NUCLEOTIDE SEQUENCE [LARGE SCALE GENOMIC DNA]</scope>
    <source>
        <strain evidence="7">YNK0</strain>
        <tissue evidence="7">Leaf</tissue>
    </source>
</reference>
<evidence type="ECO:0000259" key="5">
    <source>
        <dbReference type="Pfam" id="PF14111"/>
    </source>
</evidence>
<evidence type="ECO:0000313" key="7">
    <source>
        <dbReference type="EMBL" id="KAF8377020.1"/>
    </source>
</evidence>
<dbReference type="EMBL" id="JABCRI010000024">
    <property type="protein sequence ID" value="KAF8377020.1"/>
    <property type="molecule type" value="Genomic_DNA"/>
</dbReference>
<dbReference type="PANTHER" id="PTHR31673">
    <property type="entry name" value="PROTEIN COBRA"/>
    <property type="match status" value="1"/>
</dbReference>
<organism evidence="7 8">
    <name type="scientific">Tetracentron sinense</name>
    <name type="common">Spur-leaf</name>
    <dbReference type="NCBI Taxonomy" id="13715"/>
    <lineage>
        <taxon>Eukaryota</taxon>
        <taxon>Viridiplantae</taxon>
        <taxon>Streptophyta</taxon>
        <taxon>Embryophyta</taxon>
        <taxon>Tracheophyta</taxon>
        <taxon>Spermatophyta</taxon>
        <taxon>Magnoliopsida</taxon>
        <taxon>Trochodendrales</taxon>
        <taxon>Trochodendraceae</taxon>
        <taxon>Tetracentron</taxon>
    </lineage>
</organism>
<gene>
    <name evidence="7" type="ORF">HHK36_030392</name>
</gene>
<feature type="region of interest" description="Disordered" evidence="4">
    <location>
        <begin position="190"/>
        <end position="226"/>
    </location>
</feature>
<dbReference type="Proteomes" id="UP000655225">
    <property type="component" value="Unassembled WGS sequence"/>
</dbReference>
<evidence type="ECO:0000256" key="1">
    <source>
        <dbReference type="ARBA" id="ARBA00005507"/>
    </source>
</evidence>
<feature type="domain" description="COBRA C-terminal" evidence="6">
    <location>
        <begin position="403"/>
        <end position="464"/>
    </location>
</feature>
<dbReference type="OrthoDB" id="1002340at2759"/>
<dbReference type="GO" id="GO:0052324">
    <property type="term" value="P:plant-type cell wall cellulose biosynthetic process"/>
    <property type="evidence" value="ECO:0007669"/>
    <property type="project" value="TreeGrafter"/>
</dbReference>
<evidence type="ECO:0000256" key="4">
    <source>
        <dbReference type="SAM" id="MobiDB-lite"/>
    </source>
</evidence>
<keyword evidence="3" id="KW-0325">Glycoprotein</keyword>
<evidence type="ECO:0000256" key="3">
    <source>
        <dbReference type="ARBA" id="ARBA00023180"/>
    </source>
</evidence>
<evidence type="ECO:0000256" key="2">
    <source>
        <dbReference type="ARBA" id="ARBA00022729"/>
    </source>
</evidence>
<sequence>MTSIFIATMRKLVIVVAQDYVDILQHLPKASMATMGGRSPPRPPDLPKVSYAEAVGNALRSRLGHHKDFSFDSIKDVKQSVTFQGEPALFYTAEELKISAAVFQKVLIAKFAYGRSSIEVLKNYIQGSFHTKLLISVGILDEKHLLIRFESEEDFIFVWLKEFCYIEGQLVRFIKWTPLFQAEREKKSGIGSVKKKPKGMETEGLNKEKKRGDTYTDPNAKESTTRWVEKTYGSSKQHEPKELDKQTVLLNTAVAGKDEEGKHSNWEGEKSNCNPTDLILISESCKKVQSTEDIIQLGVFIEGDNQELEMHEISKSTEEQAGMEIEDTQSEKREMEEEEGCQEDFLDSDVGQYQQYQPYGDVKAFNKMEPALELSLISICQDKLLGMGGMGKKNKAHMKKGPSTEFTRESGVLQGGEEDRVFDENGVVQTEIPLLKDPNSFTFKGGWTFLRKIYFNADECVMPPRGGYPRPPECKVSDGLANCLILFPVFYHVYYSSKHLHCMSERED</sequence>
<dbReference type="GO" id="GO:0010215">
    <property type="term" value="P:cellulose microfibril organization"/>
    <property type="evidence" value="ECO:0007669"/>
    <property type="project" value="InterPro"/>
</dbReference>
<dbReference type="InterPro" id="IPR056900">
    <property type="entry name" value="COB_C"/>
</dbReference>
<dbReference type="PANTHER" id="PTHR31673:SF30">
    <property type="entry name" value="COBRA-LIKE PROTEIN 6"/>
    <property type="match status" value="1"/>
</dbReference>
<dbReference type="Pfam" id="PF25079">
    <property type="entry name" value="COB_C"/>
    <property type="match status" value="1"/>
</dbReference>
<protein>
    <recommendedName>
        <fullName evidence="9">DUF4283 domain-containing protein</fullName>
    </recommendedName>
</protein>
<dbReference type="InterPro" id="IPR025558">
    <property type="entry name" value="DUF4283"/>
</dbReference>
<feature type="region of interest" description="Disordered" evidence="4">
    <location>
        <begin position="391"/>
        <end position="411"/>
    </location>
</feature>
<name>A0A835CYN9_TETSI</name>
<dbReference type="GO" id="GO:0005886">
    <property type="term" value="C:plasma membrane"/>
    <property type="evidence" value="ECO:0007669"/>
    <property type="project" value="TreeGrafter"/>
</dbReference>
<keyword evidence="8" id="KW-1185">Reference proteome</keyword>
<keyword evidence="2" id="KW-0732">Signal</keyword>
<evidence type="ECO:0008006" key="9">
    <source>
        <dbReference type="Google" id="ProtNLM"/>
    </source>
</evidence>
<accession>A0A835CYN9</accession>
<evidence type="ECO:0000313" key="8">
    <source>
        <dbReference type="Proteomes" id="UP000655225"/>
    </source>
</evidence>